<accession>A0AA96M3R9</accession>
<reference evidence="1" key="1">
    <citation type="submission" date="2023-09" db="EMBL/GenBank/DDBJ databases">
        <title>Coexistence of blaNDM-1 and blaKPC-2 in Enterobacter chuandaensis.</title>
        <authorList>
            <person name="Chen R."/>
        </authorList>
    </citation>
    <scope>NUCLEOTIDE SEQUENCE</scope>
    <source>
        <strain evidence="1">FAHZZU5885</strain>
    </source>
</reference>
<dbReference type="RefSeq" id="WP_346807074.1">
    <property type="nucleotide sequence ID" value="NZ_CP097173.1"/>
</dbReference>
<evidence type="ECO:0000313" key="1">
    <source>
        <dbReference type="EMBL" id="WNS38290.1"/>
    </source>
</evidence>
<protein>
    <submittedName>
        <fullName evidence="1">Uncharacterized protein</fullName>
    </submittedName>
</protein>
<dbReference type="AlphaFoldDB" id="A0AA96M3R9"/>
<name>A0AA96M3R9_9ENTR</name>
<proteinExistence type="predicted"/>
<organism evidence="1">
    <name type="scientific">Enterobacter chuandaensis</name>
    <dbReference type="NCBI Taxonomy" id="2497875"/>
    <lineage>
        <taxon>Bacteria</taxon>
        <taxon>Pseudomonadati</taxon>
        <taxon>Pseudomonadota</taxon>
        <taxon>Gammaproteobacteria</taxon>
        <taxon>Enterobacterales</taxon>
        <taxon>Enterobacteriaceae</taxon>
        <taxon>Enterobacter</taxon>
        <taxon>Enterobacter cloacae complex</taxon>
    </lineage>
</organism>
<sequence>MKVSFWLCESDQSTTEPEVVKRQAHNMKAHSINYRLWMTGKQTGGVRFQLW</sequence>
<dbReference type="GeneID" id="93243736"/>
<dbReference type="EMBL" id="CP135253">
    <property type="protein sequence ID" value="WNS38290.1"/>
    <property type="molecule type" value="Genomic_DNA"/>
</dbReference>
<dbReference type="KEGG" id="echu:RQP59_01570"/>
<gene>
    <name evidence="1" type="ORF">RQP59_01570</name>
</gene>